<evidence type="ECO:0000313" key="2">
    <source>
        <dbReference type="EMBL" id="KXU36296.1"/>
    </source>
</evidence>
<dbReference type="SUPFAM" id="SSF53901">
    <property type="entry name" value="Thiolase-like"/>
    <property type="match status" value="1"/>
</dbReference>
<evidence type="ECO:0000259" key="1">
    <source>
        <dbReference type="Pfam" id="PF13723"/>
    </source>
</evidence>
<evidence type="ECO:0000313" key="3">
    <source>
        <dbReference type="Proteomes" id="UP000072660"/>
    </source>
</evidence>
<dbReference type="InterPro" id="IPR014030">
    <property type="entry name" value="Ketoacyl_synth_N"/>
</dbReference>
<gene>
    <name evidence="2" type="ORF">AXE65_05260</name>
</gene>
<feature type="domain" description="Beta-ketoacyl synthase-like N-terminal" evidence="1">
    <location>
        <begin position="22"/>
        <end position="244"/>
    </location>
</feature>
<accession>A0A139SP24</accession>
<sequence length="248" mass="27470">MLDFSITHWQARAASMQSASSWQDWARQPFCPAGDKPFAGCADFLPAMQRRRLSDLARAVLDCVWPLMEKSDNHRPLPLVFVSRHGETSRSFELLGTLAANEPLSPTAFCLSVHNAIAGQWSMLCGEKAEAVALAAEDDGLEQGFMEAALLLASGHSQVLLVVAEEAPPLAYQPWIDDVPFAYVAVFLLKTGSDLRLSLQERSDHSNHMAPQQWPNPLSFLRHFLLGTPSWQQSGANGARCWQWARTL</sequence>
<name>A0A139SP24_9GAMM</name>
<dbReference type="Proteomes" id="UP000072660">
    <property type="component" value="Unassembled WGS sequence"/>
</dbReference>
<dbReference type="Pfam" id="PF13723">
    <property type="entry name" value="Ketoacyl-synt_2"/>
    <property type="match status" value="1"/>
</dbReference>
<comment type="caution">
    <text evidence="2">The sequence shown here is derived from an EMBL/GenBank/DDBJ whole genome shotgun (WGS) entry which is preliminary data.</text>
</comment>
<dbReference type="GO" id="GO:0016746">
    <property type="term" value="F:acyltransferase activity"/>
    <property type="evidence" value="ECO:0007669"/>
    <property type="project" value="InterPro"/>
</dbReference>
<dbReference type="OrthoDB" id="9798676at2"/>
<protein>
    <submittedName>
        <fullName evidence="2">3-oxoacyl-ACP synthase</fullName>
    </submittedName>
</protein>
<dbReference type="AlphaFoldDB" id="A0A139SP24"/>
<organism evidence="2 3">
    <name type="scientific">Ventosimonas gracilis</name>
    <dbReference type="NCBI Taxonomy" id="1680762"/>
    <lineage>
        <taxon>Bacteria</taxon>
        <taxon>Pseudomonadati</taxon>
        <taxon>Pseudomonadota</taxon>
        <taxon>Gammaproteobacteria</taxon>
        <taxon>Pseudomonadales</taxon>
        <taxon>Ventosimonadaceae</taxon>
        <taxon>Ventosimonas</taxon>
    </lineage>
</organism>
<keyword evidence="3" id="KW-1185">Reference proteome</keyword>
<dbReference type="EMBL" id="LSZO01000184">
    <property type="protein sequence ID" value="KXU36296.1"/>
    <property type="molecule type" value="Genomic_DNA"/>
</dbReference>
<reference evidence="2 3" key="1">
    <citation type="submission" date="2016-02" db="EMBL/GenBank/DDBJ databases">
        <authorList>
            <person name="Wen L."/>
            <person name="He K."/>
            <person name="Yang H."/>
        </authorList>
    </citation>
    <scope>NUCLEOTIDE SEQUENCE [LARGE SCALE GENOMIC DNA]</scope>
    <source>
        <strain evidence="2 3">CV58</strain>
    </source>
</reference>
<dbReference type="InterPro" id="IPR016039">
    <property type="entry name" value="Thiolase-like"/>
</dbReference>
<proteinExistence type="predicted"/>